<feature type="transmembrane region" description="Helical" evidence="1">
    <location>
        <begin position="12"/>
        <end position="34"/>
    </location>
</feature>
<sequence length="78" mass="8507">MRTQTTISGSELLLSVIAIRLAVLVVVGWGLTLLPQQTRNRELGCAPPSQARDEPKLSAKLVGPRIVDAAFDDMLRHD</sequence>
<dbReference type="AlphaFoldDB" id="A0A2U8PD17"/>
<dbReference type="EMBL" id="CP029425">
    <property type="protein sequence ID" value="AWL95628.1"/>
    <property type="molecule type" value="Genomic_DNA"/>
</dbReference>
<protein>
    <submittedName>
        <fullName evidence="2">Uncharacterized protein</fullName>
    </submittedName>
</protein>
<gene>
    <name evidence="2" type="ORF">CIT37_28395</name>
</gene>
<evidence type="ECO:0000313" key="2">
    <source>
        <dbReference type="EMBL" id="AWL95628.1"/>
    </source>
</evidence>
<organism evidence="2 3">
    <name type="scientific">Bradyrhizobium ottawaense</name>
    <dbReference type="NCBI Taxonomy" id="931866"/>
    <lineage>
        <taxon>Bacteria</taxon>
        <taxon>Pseudomonadati</taxon>
        <taxon>Pseudomonadota</taxon>
        <taxon>Alphaproteobacteria</taxon>
        <taxon>Hyphomicrobiales</taxon>
        <taxon>Nitrobacteraceae</taxon>
        <taxon>Bradyrhizobium</taxon>
    </lineage>
</organism>
<reference evidence="2 3" key="1">
    <citation type="journal article" date="2014" name="Int. J. Syst. Evol. Microbiol.">
        <title>Bradyrhizobium ottawaense sp. nov., a symbiotic nitrogen fixing bacterium from root nodules of soybeans in Canada.</title>
        <authorList>
            <person name="Yu X."/>
            <person name="Cloutier S."/>
            <person name="Tambong J.T."/>
            <person name="Bromfield E.S."/>
        </authorList>
    </citation>
    <scope>NUCLEOTIDE SEQUENCE [LARGE SCALE GENOMIC DNA]</scope>
    <source>
        <strain evidence="2 3">OO99</strain>
    </source>
</reference>
<proteinExistence type="predicted"/>
<keyword evidence="1" id="KW-0472">Membrane</keyword>
<accession>A0A2U8PD17</accession>
<keyword evidence="1" id="KW-0812">Transmembrane</keyword>
<reference evidence="2 3" key="2">
    <citation type="journal article" date="2017" name="Syst. Appl. Microbiol.">
        <title>Soybeans inoculated with root zone soils of Canadian native legumes harbour diverse and novel Bradyrhizobium spp. that possess agricultural potential.</title>
        <authorList>
            <person name="Bromfield E.S.P."/>
            <person name="Cloutier S."/>
            <person name="Tambong J.T."/>
            <person name="Tran Thi T.V."/>
        </authorList>
    </citation>
    <scope>NUCLEOTIDE SEQUENCE [LARGE SCALE GENOMIC DNA]</scope>
    <source>
        <strain evidence="2 3">OO99</strain>
    </source>
</reference>
<evidence type="ECO:0000256" key="1">
    <source>
        <dbReference type="SAM" id="Phobius"/>
    </source>
</evidence>
<dbReference type="KEGG" id="bot:CIT37_28395"/>
<dbReference type="Proteomes" id="UP000215703">
    <property type="component" value="Chromosome"/>
</dbReference>
<evidence type="ECO:0000313" key="3">
    <source>
        <dbReference type="Proteomes" id="UP000215703"/>
    </source>
</evidence>
<name>A0A2U8PD17_9BRAD</name>
<keyword evidence="1" id="KW-1133">Transmembrane helix</keyword>